<dbReference type="AlphaFoldDB" id="A0A8J0R0K9"/>
<dbReference type="OrthoDB" id="6353782at2759"/>
<organism evidence="3 4">
    <name type="scientific">Xenopus tropicalis</name>
    <name type="common">Western clawed frog</name>
    <name type="synonym">Silurana tropicalis</name>
    <dbReference type="NCBI Taxonomy" id="8364"/>
    <lineage>
        <taxon>Eukaryota</taxon>
        <taxon>Metazoa</taxon>
        <taxon>Chordata</taxon>
        <taxon>Craniata</taxon>
        <taxon>Vertebrata</taxon>
        <taxon>Euteleostomi</taxon>
        <taxon>Amphibia</taxon>
        <taxon>Batrachia</taxon>
        <taxon>Anura</taxon>
        <taxon>Pipoidea</taxon>
        <taxon>Pipidae</taxon>
        <taxon>Xenopodinae</taxon>
        <taxon>Xenopus</taxon>
        <taxon>Silurana</taxon>
    </lineage>
</organism>
<dbReference type="GeneID" id="101734828"/>
<dbReference type="Proteomes" id="UP000008143">
    <property type="component" value="Chromosome 1"/>
</dbReference>
<dbReference type="Gene3D" id="2.60.40.10">
    <property type="entry name" value="Immunoglobulins"/>
    <property type="match status" value="1"/>
</dbReference>
<dbReference type="InterPro" id="IPR036179">
    <property type="entry name" value="Ig-like_dom_sf"/>
</dbReference>
<dbReference type="OMA" id="HVSGTPN"/>
<dbReference type="AGR" id="Xenbase:XB-GENE-29088071"/>
<feature type="signal peptide" evidence="2">
    <location>
        <begin position="1"/>
        <end position="22"/>
    </location>
</feature>
<name>A0A8J0R0K9_XENTR</name>
<evidence type="ECO:0000256" key="2">
    <source>
        <dbReference type="SAM" id="SignalP"/>
    </source>
</evidence>
<accession>A0A8J0R0K9</accession>
<dbReference type="RefSeq" id="XP_004911344.1">
    <property type="nucleotide sequence ID" value="XM_004911287.4"/>
</dbReference>
<dbReference type="Xenbase" id="XB-GENE-29088071">
    <property type="gene designation" value="LOC101734828"/>
</dbReference>
<gene>
    <name evidence="4 5" type="primary">LOC101734828</name>
</gene>
<keyword evidence="3" id="KW-1185">Reference proteome</keyword>
<evidence type="ECO:0000313" key="4">
    <source>
        <dbReference type="RefSeq" id="XP_004911344.1"/>
    </source>
</evidence>
<protein>
    <submittedName>
        <fullName evidence="4">Uncharacterized protein LOC101734828</fullName>
    </submittedName>
</protein>
<dbReference type="SUPFAM" id="SSF48726">
    <property type="entry name" value="Immunoglobulin"/>
    <property type="match status" value="1"/>
</dbReference>
<feature type="chain" id="PRO_5035205447" evidence="2">
    <location>
        <begin position="23"/>
        <end position="209"/>
    </location>
</feature>
<evidence type="ECO:0000313" key="3">
    <source>
        <dbReference type="Proteomes" id="UP000008143"/>
    </source>
</evidence>
<evidence type="ECO:0000313" key="5">
    <source>
        <dbReference type="Xenbase" id="XB-GENE-29088071"/>
    </source>
</evidence>
<sequence length="209" mass="22591">MCVPPAFLLLLALLIIPGPALTLSSLSISASQLHVSGTPNSSLLLPTSYRSPPRTNWLQLKWEHLASTNELIKCTIRTIRSADDTKEHVDINTYPVGGREGRMEIVPENGSLIIHRLNISDAGSYQVTIRDSSASASAVISVIVQDIEPADEEAAAEAKISTNCFCLSISGNIDLPASISILIGSHLLSTFITVFILFCQLKIKKKRSP</sequence>
<keyword evidence="1" id="KW-1133">Transmembrane helix</keyword>
<evidence type="ECO:0000256" key="1">
    <source>
        <dbReference type="SAM" id="Phobius"/>
    </source>
</evidence>
<keyword evidence="1" id="KW-0812">Transmembrane</keyword>
<reference evidence="4" key="1">
    <citation type="submission" date="2025-08" db="UniProtKB">
        <authorList>
            <consortium name="RefSeq"/>
        </authorList>
    </citation>
    <scope>IDENTIFICATION</scope>
    <source>
        <strain evidence="4">Nigerian</strain>
        <tissue evidence="4">Liver and blood</tissue>
    </source>
</reference>
<keyword evidence="2" id="KW-0732">Signal</keyword>
<dbReference type="KEGG" id="xtr:101734828"/>
<feature type="transmembrane region" description="Helical" evidence="1">
    <location>
        <begin position="175"/>
        <end position="199"/>
    </location>
</feature>
<dbReference type="InterPro" id="IPR013783">
    <property type="entry name" value="Ig-like_fold"/>
</dbReference>
<keyword evidence="1" id="KW-0472">Membrane</keyword>
<proteinExistence type="predicted"/>